<proteinExistence type="predicted"/>
<dbReference type="Pfam" id="PF04244">
    <property type="entry name" value="DPRP"/>
    <property type="match status" value="1"/>
</dbReference>
<protein>
    <submittedName>
        <fullName evidence="1">Deoxyribodipyrimidine photolyase-related protein</fullName>
    </submittedName>
</protein>
<dbReference type="Gene3D" id="1.10.579.10">
    <property type="entry name" value="DNA Cyclobutane Dipyrimidine Photolyase, subunit A, domain 3"/>
    <property type="match status" value="1"/>
</dbReference>
<dbReference type="EMBL" id="PZZW01000004">
    <property type="protein sequence ID" value="PTM78131.1"/>
    <property type="molecule type" value="Genomic_DNA"/>
</dbReference>
<sequence length="508" mass="58008">MTRLILVLGDQLSDDLPALRAADPAADLVVMAEVMEEGTYVPHHPQKIALILAAMRKFARRLQERGFRVAYSRLDDPETGPSIGAELLRRAEETGAREVIATRPGDWRLIAALEALPLPVRFLPDDRFLCPAEEFARWAEGRKQLRMEWFYREMRRRTGLLMEGGEPAGGKWNFDAENRKPAAPDLLRPRPLRFEPDAEVRAVLDLVEARFPRHFGRLRPFHWPTDRAEALLALDHFIRESLPRFGDEQDAMLADDPFLSHALLSSSMNLGLLGPMEVCRRAETEWREGRAPLNAVEGFIRQILGWREYVRGIWALSGPDYMRSNGLGHSAALPPLYWGRPTQMACLSTAVAQTRDLAYAHHIQRLMVTGNFALLAGVDPAEVHEWYLSVYIDALEWVEAPNTIGMSQFADHGLLGSKPYVSSGAYIDRMSDYCRGCAYAVKDRTGPRACPFNLLYWHFLNRHRARFERNPRMVQMYRTWDRMEETHRTRVLTEAEAFLGRLHAGEPV</sequence>
<reference evidence="1 2" key="1">
    <citation type="submission" date="2018-04" db="EMBL/GenBank/DDBJ databases">
        <title>Genomic Encyclopedia of Type Strains, Phase III (KMG-III): the genomes of soil and plant-associated and newly described type strains.</title>
        <authorList>
            <person name="Whitman W."/>
        </authorList>
    </citation>
    <scope>NUCLEOTIDE SEQUENCE [LARGE SCALE GENOMIC DNA]</scope>
    <source>
        <strain evidence="1 2">JA192</strain>
    </source>
</reference>
<name>A0ABX5J6B7_9RHOB</name>
<dbReference type="PANTHER" id="PTHR38657:SF1">
    <property type="entry name" value="SLR1343 PROTEIN"/>
    <property type="match status" value="1"/>
</dbReference>
<accession>A0ABX5J6B7</accession>
<dbReference type="Gene3D" id="1.25.40.80">
    <property type="match status" value="1"/>
</dbReference>
<organism evidence="1 2">
    <name type="scientific">Cereibacter johrii</name>
    <dbReference type="NCBI Taxonomy" id="445629"/>
    <lineage>
        <taxon>Bacteria</taxon>
        <taxon>Pseudomonadati</taxon>
        <taxon>Pseudomonadota</taxon>
        <taxon>Alphaproteobacteria</taxon>
        <taxon>Rhodobacterales</taxon>
        <taxon>Paracoccaceae</taxon>
        <taxon>Cereibacter</taxon>
    </lineage>
</organism>
<keyword evidence="2" id="KW-1185">Reference proteome</keyword>
<dbReference type="Gene3D" id="3.40.50.620">
    <property type="entry name" value="HUPs"/>
    <property type="match status" value="1"/>
</dbReference>
<dbReference type="InterPro" id="IPR036134">
    <property type="entry name" value="Crypto/Photolyase_FAD-like_sf"/>
</dbReference>
<gene>
    <name evidence="1" type="ORF">C8J29_10486</name>
</gene>
<comment type="caution">
    <text evidence="1">The sequence shown here is derived from an EMBL/GenBank/DDBJ whole genome shotgun (WGS) entry which is preliminary data.</text>
</comment>
<evidence type="ECO:0000313" key="1">
    <source>
        <dbReference type="EMBL" id="PTM78131.1"/>
    </source>
</evidence>
<dbReference type="RefSeq" id="WP_069331627.1">
    <property type="nucleotide sequence ID" value="NZ_MABH01000117.1"/>
</dbReference>
<dbReference type="Proteomes" id="UP000240800">
    <property type="component" value="Unassembled WGS sequence"/>
</dbReference>
<dbReference type="InterPro" id="IPR014729">
    <property type="entry name" value="Rossmann-like_a/b/a_fold"/>
</dbReference>
<dbReference type="Gene3D" id="1.10.10.1710">
    <property type="entry name" value="Deoxyribodipyrimidine photolyase-related"/>
    <property type="match status" value="1"/>
</dbReference>
<dbReference type="SUPFAM" id="SSF48173">
    <property type="entry name" value="Cryptochrome/photolyase FAD-binding domain"/>
    <property type="match status" value="1"/>
</dbReference>
<evidence type="ECO:0000313" key="2">
    <source>
        <dbReference type="Proteomes" id="UP000240800"/>
    </source>
</evidence>
<dbReference type="InterPro" id="IPR007357">
    <property type="entry name" value="PhrB-like"/>
</dbReference>
<dbReference type="PANTHER" id="PTHR38657">
    <property type="entry name" value="SLR1343 PROTEIN"/>
    <property type="match status" value="1"/>
</dbReference>
<dbReference type="InterPro" id="IPR052551">
    <property type="entry name" value="UV-DNA_repair_photolyase"/>
</dbReference>